<evidence type="ECO:0000256" key="7">
    <source>
        <dbReference type="PIRSR" id="PIRSR639901-1"/>
    </source>
</evidence>
<keyword evidence="11" id="KW-0328">Glycosyltransferase</keyword>
<feature type="active site" description="Proton acceptor" evidence="7">
    <location>
        <position position="62"/>
    </location>
</feature>
<feature type="site" description="Transition state stabilizer" evidence="8">
    <location>
        <position position="131"/>
    </location>
</feature>
<dbReference type="GO" id="GO:0005886">
    <property type="term" value="C:plasma membrane"/>
    <property type="evidence" value="ECO:0007669"/>
    <property type="project" value="UniProtKB-SubCell"/>
</dbReference>
<keyword evidence="9" id="KW-0812">Transmembrane</keyword>
<keyword evidence="4 9" id="KW-0808">Transferase</keyword>
<dbReference type="NCBIfam" id="NF004388">
    <property type="entry name" value="PRK05749.1-4"/>
    <property type="match status" value="1"/>
</dbReference>
<dbReference type="Pfam" id="PF04413">
    <property type="entry name" value="Glycos_transf_N"/>
    <property type="match status" value="1"/>
</dbReference>
<dbReference type="InterPro" id="IPR007507">
    <property type="entry name" value="Glycos_transf_N"/>
</dbReference>
<evidence type="ECO:0000256" key="2">
    <source>
        <dbReference type="ARBA" id="ARBA00012621"/>
    </source>
</evidence>
<dbReference type="Gene3D" id="3.40.50.2000">
    <property type="entry name" value="Glycogen Phosphorylase B"/>
    <property type="match status" value="1"/>
</dbReference>
<evidence type="ECO:0000259" key="10">
    <source>
        <dbReference type="Pfam" id="PF04413"/>
    </source>
</evidence>
<evidence type="ECO:0000256" key="1">
    <source>
        <dbReference type="ARBA" id="ARBA00004713"/>
    </source>
</evidence>
<dbReference type="EMBL" id="MDCJ01000002">
    <property type="protein sequence ID" value="ODS09923.1"/>
    <property type="molecule type" value="Genomic_DNA"/>
</dbReference>
<comment type="similarity">
    <text evidence="9">Belongs to the glycosyltransferase group 1 family.</text>
</comment>
<evidence type="ECO:0000256" key="8">
    <source>
        <dbReference type="PIRSR" id="PIRSR639901-2"/>
    </source>
</evidence>
<dbReference type="AlphaFoldDB" id="A0A1E3WJH1"/>
<dbReference type="GO" id="GO:0043842">
    <property type="term" value="F:Kdo transferase activity"/>
    <property type="evidence" value="ECO:0007669"/>
    <property type="project" value="UniProtKB-EC"/>
</dbReference>
<dbReference type="FunFam" id="3.40.50.11720:FF:000001">
    <property type="entry name" value="3-deoxy-D-manno-octulosonic acid transferase"/>
    <property type="match status" value="1"/>
</dbReference>
<dbReference type="InterPro" id="IPR038107">
    <property type="entry name" value="Glycos_transf_N_sf"/>
</dbReference>
<evidence type="ECO:0000313" key="11">
    <source>
        <dbReference type="EMBL" id="ODS09923.1"/>
    </source>
</evidence>
<keyword evidence="9" id="KW-0472">Membrane</keyword>
<evidence type="ECO:0000256" key="4">
    <source>
        <dbReference type="ARBA" id="ARBA00022679"/>
    </source>
</evidence>
<dbReference type="RefSeq" id="WP_069445851.1">
    <property type="nucleotide sequence ID" value="NZ_MDCJ01000002.1"/>
</dbReference>
<comment type="function">
    <text evidence="9">Involved in lipopolysaccharide (LPS) biosynthesis. Catalyzes the transfer of 3-deoxy-D-manno-octulosonate (Kdo) residue(s) from CMP-Kdo to lipid IV(A), the tetraacyldisaccharide-1,4'-bisphosphate precursor of lipid A.</text>
</comment>
<comment type="catalytic activity">
    <reaction evidence="6 9">
        <text>lipid IVA (E. coli) + CMP-3-deoxy-beta-D-manno-octulosonate = alpha-Kdo-(2-&gt;6)-lipid IVA (E. coli) + CMP + H(+)</text>
        <dbReference type="Rhea" id="RHEA:28066"/>
        <dbReference type="ChEBI" id="CHEBI:15378"/>
        <dbReference type="ChEBI" id="CHEBI:58603"/>
        <dbReference type="ChEBI" id="CHEBI:60364"/>
        <dbReference type="ChEBI" id="CHEBI:60377"/>
        <dbReference type="ChEBI" id="CHEBI:85987"/>
        <dbReference type="EC" id="2.4.99.12"/>
    </reaction>
</comment>
<keyword evidence="9" id="KW-1003">Cell membrane</keyword>
<proteinExistence type="inferred from homology"/>
<comment type="pathway">
    <text evidence="1 9">Bacterial outer membrane biogenesis; LPS core biosynthesis.</text>
</comment>
<feature type="domain" description="3-deoxy-D-manno-octulosonic-acid transferase N-terminal" evidence="10">
    <location>
        <begin position="35"/>
        <end position="212"/>
    </location>
</feature>
<feature type="transmembrane region" description="Helical" evidence="9">
    <location>
        <begin position="6"/>
        <end position="23"/>
    </location>
</feature>
<protein>
    <recommendedName>
        <fullName evidence="3 9">3-deoxy-D-manno-octulosonic acid transferase</fullName>
        <shortName evidence="9">Kdo transferase</shortName>
        <ecNumber evidence="2 9">2.4.99.12</ecNumber>
    </recommendedName>
    <alternativeName>
        <fullName evidence="5 9">Lipid IV(A) 3-deoxy-D-manno-octulosonic acid transferase</fullName>
    </alternativeName>
</protein>
<feature type="site" description="Transition state stabilizer" evidence="8">
    <location>
        <position position="209"/>
    </location>
</feature>
<dbReference type="InterPro" id="IPR039901">
    <property type="entry name" value="Kdotransferase"/>
</dbReference>
<dbReference type="UniPathway" id="UPA00958"/>
<comment type="subcellular location">
    <subcellularLocation>
        <location evidence="9">Cell membrane</location>
    </subcellularLocation>
</comment>
<comment type="caution">
    <text evidence="11">The sequence shown here is derived from an EMBL/GenBank/DDBJ whole genome shotgun (WGS) entry which is preliminary data.</text>
</comment>
<dbReference type="EC" id="2.4.99.12" evidence="2 9"/>
<evidence type="ECO:0000256" key="9">
    <source>
        <dbReference type="RuleBase" id="RU365103"/>
    </source>
</evidence>
<dbReference type="SUPFAM" id="SSF53756">
    <property type="entry name" value="UDP-Glycosyltransferase/glycogen phosphorylase"/>
    <property type="match status" value="1"/>
</dbReference>
<evidence type="ECO:0000256" key="3">
    <source>
        <dbReference type="ARBA" id="ARBA00019077"/>
    </source>
</evidence>
<sequence>MLARTLYTLLLIVAAPLLLFGLYRKRPNKPTFGSRWKEHFGWSPAYTGTTKPIWIHAVSVGECIAATPLIKAIKKKQPQQVIIVTTTTSTGAAQIAKLGEMVEHRYMPIDFSCAVQSFINKINPKQLLIIETELWPNTLNQVHKNNIPIIVVNARLSEKSFNNYSMVKPLFEQMHSKISKILCQTQADTERFAQLGVDKDKLVITGSIKFDIKISKEIQQQGTILRESIGPTRSVWIATSTHAGEDEIMLASHKIILAHRQNALLILVPRHPERFDQVAQLCARQGFIVERRTKAVNIEPDTQIYLADTMGEMLTLLSTADVCFMGGSLLGNKVGGHNLLEPTATGIASITGPSYFNFQDITDSLLDHNLVTIASTPNEIAASIEHLWQQNPAKTKQRCESFMALYGGAIEKTLTFLE</sequence>
<dbReference type="GO" id="GO:0009245">
    <property type="term" value="P:lipid A biosynthetic process"/>
    <property type="evidence" value="ECO:0007669"/>
    <property type="project" value="TreeGrafter"/>
</dbReference>
<organism evidence="11 12">
    <name type="scientific">Vibrio scophthalmi</name>
    <dbReference type="NCBI Taxonomy" id="45658"/>
    <lineage>
        <taxon>Bacteria</taxon>
        <taxon>Pseudomonadati</taxon>
        <taxon>Pseudomonadota</taxon>
        <taxon>Gammaproteobacteria</taxon>
        <taxon>Vibrionales</taxon>
        <taxon>Vibrionaceae</taxon>
        <taxon>Vibrio</taxon>
    </lineage>
</organism>
<evidence type="ECO:0000256" key="6">
    <source>
        <dbReference type="ARBA" id="ARBA00049183"/>
    </source>
</evidence>
<reference evidence="11 12" key="1">
    <citation type="submission" date="2016-08" db="EMBL/GenBank/DDBJ databases">
        <title>Genome sequencing of Vibrio scophthalmi strain FP3289, an isolated from Paralichthys olivaceus.</title>
        <authorList>
            <person name="Han H.-J."/>
        </authorList>
    </citation>
    <scope>NUCLEOTIDE SEQUENCE [LARGE SCALE GENOMIC DNA]</scope>
    <source>
        <strain evidence="11 12">FP3289</strain>
    </source>
</reference>
<accession>A0A1E3WJH1</accession>
<dbReference type="Proteomes" id="UP000095131">
    <property type="component" value="Unassembled WGS sequence"/>
</dbReference>
<dbReference type="PANTHER" id="PTHR42755">
    <property type="entry name" value="3-DEOXY-MANNO-OCTULOSONATE CYTIDYLYLTRANSFERASE"/>
    <property type="match status" value="1"/>
</dbReference>
<name>A0A1E3WJH1_9VIBR</name>
<keyword evidence="9" id="KW-1133">Transmembrane helix</keyword>
<dbReference type="OrthoDB" id="9789797at2"/>
<gene>
    <name evidence="11" type="primary">kdtA</name>
    <name evidence="11" type="ORF">VSF3289_00161</name>
</gene>
<dbReference type="PATRIC" id="fig|45658.8.peg.159"/>
<dbReference type="Gene3D" id="3.40.50.11720">
    <property type="entry name" value="3-Deoxy-D-manno-octulosonic-acid transferase, N-terminal domain"/>
    <property type="match status" value="1"/>
</dbReference>
<dbReference type="PANTHER" id="PTHR42755:SF1">
    <property type="entry name" value="3-DEOXY-D-MANNO-OCTULOSONIC ACID TRANSFERASE, MITOCHONDRIAL-RELATED"/>
    <property type="match status" value="1"/>
</dbReference>
<keyword evidence="9" id="KW-0448">Lipopolysaccharide biosynthesis</keyword>
<dbReference type="GO" id="GO:0009244">
    <property type="term" value="P:lipopolysaccharide core region biosynthetic process"/>
    <property type="evidence" value="ECO:0007669"/>
    <property type="project" value="UniProtKB-UniRule"/>
</dbReference>
<evidence type="ECO:0000256" key="5">
    <source>
        <dbReference type="ARBA" id="ARBA00031445"/>
    </source>
</evidence>
<evidence type="ECO:0000313" key="12">
    <source>
        <dbReference type="Proteomes" id="UP000095131"/>
    </source>
</evidence>